<comment type="caution">
    <text evidence="2">The sequence shown here is derived from an EMBL/GenBank/DDBJ whole genome shotgun (WGS) entry which is preliminary data.</text>
</comment>
<accession>A0AAV7MLU2</accession>
<proteinExistence type="predicted"/>
<keyword evidence="3" id="KW-1185">Reference proteome</keyword>
<organism evidence="2 3">
    <name type="scientific">Pleurodeles waltl</name>
    <name type="common">Iberian ribbed newt</name>
    <dbReference type="NCBI Taxonomy" id="8319"/>
    <lineage>
        <taxon>Eukaryota</taxon>
        <taxon>Metazoa</taxon>
        <taxon>Chordata</taxon>
        <taxon>Craniata</taxon>
        <taxon>Vertebrata</taxon>
        <taxon>Euteleostomi</taxon>
        <taxon>Amphibia</taxon>
        <taxon>Batrachia</taxon>
        <taxon>Caudata</taxon>
        <taxon>Salamandroidea</taxon>
        <taxon>Salamandridae</taxon>
        <taxon>Pleurodelinae</taxon>
        <taxon>Pleurodeles</taxon>
    </lineage>
</organism>
<protein>
    <submittedName>
        <fullName evidence="2">Uncharacterized protein</fullName>
    </submittedName>
</protein>
<gene>
    <name evidence="2" type="ORF">NDU88_001748</name>
</gene>
<feature type="compositionally biased region" description="Polar residues" evidence="1">
    <location>
        <begin position="24"/>
        <end position="38"/>
    </location>
</feature>
<feature type="compositionally biased region" description="Basic residues" evidence="1">
    <location>
        <begin position="147"/>
        <end position="173"/>
    </location>
</feature>
<evidence type="ECO:0000313" key="3">
    <source>
        <dbReference type="Proteomes" id="UP001066276"/>
    </source>
</evidence>
<feature type="compositionally biased region" description="Low complexity" evidence="1">
    <location>
        <begin position="1"/>
        <end position="15"/>
    </location>
</feature>
<dbReference type="EMBL" id="JANPWB010000013">
    <property type="protein sequence ID" value="KAJ1104336.1"/>
    <property type="molecule type" value="Genomic_DNA"/>
</dbReference>
<dbReference type="Proteomes" id="UP001066276">
    <property type="component" value="Chromosome 9"/>
</dbReference>
<name>A0AAV7MLU2_PLEWA</name>
<dbReference type="AlphaFoldDB" id="A0AAV7MLU2"/>
<sequence length="173" mass="18256">MDPLLCLAPQPAPLLHSNGARVSPSPQDPSSGRLTWSLPTAGGGGFRRSSQSLIRLCSVALASRHSSVAGPPPGPGGPEAKTGSFCRRLPGAAPSAPQPLEPPARVQGPRARRRHPAATNPHAPRPGSPPARATVFSAQGCTGLQCRRLRGRAPFNRRSRRPRRSSRTTRRPS</sequence>
<feature type="region of interest" description="Disordered" evidence="1">
    <location>
        <begin position="65"/>
        <end position="173"/>
    </location>
</feature>
<evidence type="ECO:0000313" key="2">
    <source>
        <dbReference type="EMBL" id="KAJ1104336.1"/>
    </source>
</evidence>
<evidence type="ECO:0000256" key="1">
    <source>
        <dbReference type="SAM" id="MobiDB-lite"/>
    </source>
</evidence>
<reference evidence="2" key="1">
    <citation type="journal article" date="2022" name="bioRxiv">
        <title>Sequencing and chromosome-scale assembly of the giantPleurodeles waltlgenome.</title>
        <authorList>
            <person name="Brown T."/>
            <person name="Elewa A."/>
            <person name="Iarovenko S."/>
            <person name="Subramanian E."/>
            <person name="Araus A.J."/>
            <person name="Petzold A."/>
            <person name="Susuki M."/>
            <person name="Suzuki K.-i.T."/>
            <person name="Hayashi T."/>
            <person name="Toyoda A."/>
            <person name="Oliveira C."/>
            <person name="Osipova E."/>
            <person name="Leigh N.D."/>
            <person name="Simon A."/>
            <person name="Yun M.H."/>
        </authorList>
    </citation>
    <scope>NUCLEOTIDE SEQUENCE</scope>
    <source>
        <strain evidence="2">20211129_DDA</strain>
        <tissue evidence="2">Liver</tissue>
    </source>
</reference>
<feature type="region of interest" description="Disordered" evidence="1">
    <location>
        <begin position="1"/>
        <end position="48"/>
    </location>
</feature>